<dbReference type="AlphaFoldDB" id="A0A1Q2GU33"/>
<reference evidence="1 2" key="1">
    <citation type="submission" date="2017-02" db="EMBL/GenBank/DDBJ databases">
        <title>Complete genome sequence of the cold-active Pseudoalteromonas aliena strain EH1 isolated from Arctic seawater.</title>
        <authorList>
            <person name="Kim E."/>
            <person name="Heo E."/>
            <person name="Kim H."/>
            <person name="Kim D."/>
        </authorList>
    </citation>
    <scope>NUCLEOTIDE SEQUENCE [LARGE SCALE GENOMIC DNA]</scope>
    <source>
        <strain evidence="1 2">EH1</strain>
    </source>
</reference>
<name>A0A1Q2GU33_9GAMM</name>
<gene>
    <name evidence="1" type="ORF">B0W48_01755</name>
</gene>
<dbReference type="KEGG" id="paln:B0W48_01755"/>
<dbReference type="RefSeq" id="WP_077535359.1">
    <property type="nucleotide sequence ID" value="NZ_CP019628.1"/>
</dbReference>
<sequence>MSDKFNKVFSVSVEPDKFLLLNETGFEQTIQLTQGQLLLFDGSSMRDTWRTLGVNWLIEPRVAHQNLAKPDIAGLGASTFVVSPKFSHLFLSGFGKNIELLECNLNDEQWFAFNVVGFDKALNEDHTIRNIRNGKPSRVRKFKKMVLTKNAIDNPELFRIREVGLQYFTTDAKNSLYTLVKENNIKGLYFNEVEIV</sequence>
<evidence type="ECO:0000313" key="2">
    <source>
        <dbReference type="Proteomes" id="UP000188243"/>
    </source>
</evidence>
<dbReference type="EMBL" id="CP019628">
    <property type="protein sequence ID" value="AQP98633.1"/>
    <property type="molecule type" value="Genomic_DNA"/>
</dbReference>
<evidence type="ECO:0000313" key="1">
    <source>
        <dbReference type="EMBL" id="AQP98633.1"/>
    </source>
</evidence>
<accession>A0A1Q2GU33</accession>
<organism evidence="1 2">
    <name type="scientific">Pseudoalteromonas aliena</name>
    <dbReference type="NCBI Taxonomy" id="247523"/>
    <lineage>
        <taxon>Bacteria</taxon>
        <taxon>Pseudomonadati</taxon>
        <taxon>Pseudomonadota</taxon>
        <taxon>Gammaproteobacteria</taxon>
        <taxon>Alteromonadales</taxon>
        <taxon>Pseudoalteromonadaceae</taxon>
        <taxon>Pseudoalteromonas</taxon>
    </lineage>
</organism>
<protein>
    <submittedName>
        <fullName evidence="1">Uncharacterized protein</fullName>
    </submittedName>
</protein>
<proteinExistence type="predicted"/>
<dbReference type="Proteomes" id="UP000188243">
    <property type="component" value="Chromosome"/>
</dbReference>